<dbReference type="SUPFAM" id="SSF54001">
    <property type="entry name" value="Cysteine proteinases"/>
    <property type="match status" value="1"/>
</dbReference>
<evidence type="ECO:0000259" key="3">
    <source>
        <dbReference type="PROSITE" id="PS50911"/>
    </source>
</evidence>
<dbReference type="AlphaFoldDB" id="A0A9X7X7X9"/>
<dbReference type="EMBL" id="CP033165">
    <property type="protein sequence ID" value="QGH01455.1"/>
    <property type="molecule type" value="Genomic_DNA"/>
</dbReference>
<dbReference type="Proteomes" id="UP000347383">
    <property type="component" value="Chromosome"/>
</dbReference>
<evidence type="ECO:0000256" key="2">
    <source>
        <dbReference type="ARBA" id="ARBA00011901"/>
    </source>
</evidence>
<dbReference type="Gene3D" id="3.90.1720.10">
    <property type="entry name" value="endopeptidase domain like (from Nostoc punctiforme)"/>
    <property type="match status" value="1"/>
</dbReference>
<organism evidence="4 5">
    <name type="scientific">Streptococcus dysgalactiae subsp. dysgalactiae</name>
    <dbReference type="NCBI Taxonomy" id="99822"/>
    <lineage>
        <taxon>Bacteria</taxon>
        <taxon>Bacillati</taxon>
        <taxon>Bacillota</taxon>
        <taxon>Bacilli</taxon>
        <taxon>Lactobacillales</taxon>
        <taxon>Streptococcaceae</taxon>
        <taxon>Streptococcus</taxon>
    </lineage>
</organism>
<dbReference type="Gene3D" id="2.30.30.40">
    <property type="entry name" value="SH3 Domains"/>
    <property type="match status" value="1"/>
</dbReference>
<feature type="domain" description="Peptidase C51" evidence="3">
    <location>
        <begin position="6"/>
        <end position="136"/>
    </location>
</feature>
<evidence type="ECO:0000313" key="4">
    <source>
        <dbReference type="EMBL" id="QGH01455.1"/>
    </source>
</evidence>
<accession>A0A9X7X7X9</accession>
<dbReference type="SMART" id="SM00287">
    <property type="entry name" value="SH3b"/>
    <property type="match status" value="1"/>
</dbReference>
<gene>
    <name evidence="4" type="ORF">EA457_02270</name>
</gene>
<protein>
    <recommendedName>
        <fullName evidence="2">N-acetylmuramoyl-L-alanine amidase</fullName>
        <ecNumber evidence="2">3.5.1.28</ecNumber>
    </recommendedName>
</protein>
<dbReference type="GO" id="GO:0008745">
    <property type="term" value="F:N-acetylmuramoyl-L-alanine amidase activity"/>
    <property type="evidence" value="ECO:0007669"/>
    <property type="project" value="UniProtKB-EC"/>
</dbReference>
<dbReference type="InterPro" id="IPR007921">
    <property type="entry name" value="CHAP_dom"/>
</dbReference>
<dbReference type="PROSITE" id="PS50911">
    <property type="entry name" value="CHAP"/>
    <property type="match status" value="1"/>
</dbReference>
<dbReference type="InterPro" id="IPR038765">
    <property type="entry name" value="Papain-like_cys_pep_sf"/>
</dbReference>
<evidence type="ECO:0000313" key="5">
    <source>
        <dbReference type="Proteomes" id="UP000347383"/>
    </source>
</evidence>
<dbReference type="Pfam" id="PF05257">
    <property type="entry name" value="CHAP"/>
    <property type="match status" value="1"/>
</dbReference>
<sequence length="257" mass="27949">MAIKEEVIAFAKSLADAGQGVDLDSVWGTQCVDLPNWITTKYFGVALWGNAIDLLDSAVAQGMEVVYNAPDVNPRAGAIFVMVTYAHGFGHTGLVIQDSDGYILYTIEQNVDGYSDNNGDGINDQLQFGGPARYVSRAFSDGTGYILGWFYPPYDDTPAQQSGKSAPLQSSDGTYLANSETGTFTVRVAALNVRSAPRLDAEIVATYGENMEFNYDGWLDSDGYIWVTYVSVTGVRRYVAVGNSQNGRRVTNFGTFR</sequence>
<evidence type="ECO:0000256" key="1">
    <source>
        <dbReference type="ARBA" id="ARBA00001561"/>
    </source>
</evidence>
<dbReference type="EC" id="3.5.1.28" evidence="2"/>
<dbReference type="InterPro" id="IPR003646">
    <property type="entry name" value="SH3-like_bac-type"/>
</dbReference>
<name>A0A9X7X7X9_STRDY</name>
<dbReference type="RefSeq" id="WP_155778412.1">
    <property type="nucleotide sequence ID" value="NZ_CP033165.1"/>
</dbReference>
<proteinExistence type="predicted"/>
<comment type="catalytic activity">
    <reaction evidence="1">
        <text>Hydrolyzes the link between N-acetylmuramoyl residues and L-amino acid residues in certain cell-wall glycopeptides.</text>
        <dbReference type="EC" id="3.5.1.28"/>
    </reaction>
</comment>
<dbReference type="Pfam" id="PF08460">
    <property type="entry name" value="SH3_5"/>
    <property type="match status" value="1"/>
</dbReference>
<reference evidence="4 5" key="1">
    <citation type="submission" date="2018-10" db="EMBL/GenBank/DDBJ databases">
        <title>Comparative Genomics Analysis of the Streptococcus dysgalactiae subspecies dysgalactiae.</title>
        <authorList>
            <person name="Koh T.H."/>
            <person name="Abdul Rahman N."/>
            <person name="Sessions O.M."/>
        </authorList>
    </citation>
    <scope>NUCLEOTIDE SEQUENCE [LARGE SCALE GENOMIC DNA]</scope>
    <source>
        <strain evidence="4 5">DB60705-15</strain>
    </source>
</reference>